<feature type="region of interest" description="Disordered" evidence="1">
    <location>
        <begin position="40"/>
        <end position="62"/>
    </location>
</feature>
<proteinExistence type="predicted"/>
<dbReference type="EMBL" id="JACHWR010000002">
    <property type="protein sequence ID" value="MBB3043422.1"/>
    <property type="molecule type" value="Genomic_DNA"/>
</dbReference>
<evidence type="ECO:0000313" key="4">
    <source>
        <dbReference type="Proteomes" id="UP000589626"/>
    </source>
</evidence>
<organism evidence="3 4">
    <name type="scientific">Nocardioides soli</name>
    <dbReference type="NCBI Taxonomy" id="1036020"/>
    <lineage>
        <taxon>Bacteria</taxon>
        <taxon>Bacillati</taxon>
        <taxon>Actinomycetota</taxon>
        <taxon>Actinomycetes</taxon>
        <taxon>Propionibacteriales</taxon>
        <taxon>Nocardioidaceae</taxon>
        <taxon>Nocardioides</taxon>
    </lineage>
</organism>
<dbReference type="RefSeq" id="WP_221199864.1">
    <property type="nucleotide sequence ID" value="NZ_JACHWR010000002.1"/>
</dbReference>
<feature type="domain" description="Tc1-like transposase DDE" evidence="2">
    <location>
        <begin position="22"/>
        <end position="168"/>
    </location>
</feature>
<name>A0A7W4VY41_9ACTN</name>
<keyword evidence="4" id="KW-1185">Reference proteome</keyword>
<gene>
    <name evidence="3" type="ORF">FHU40_003240</name>
</gene>
<dbReference type="Pfam" id="PF13358">
    <property type="entry name" value="DDE_3"/>
    <property type="match status" value="1"/>
</dbReference>
<dbReference type="AlphaFoldDB" id="A0A7W4VY41"/>
<protein>
    <submittedName>
        <fullName evidence="3">Transposase</fullName>
    </submittedName>
</protein>
<reference evidence="3 4" key="1">
    <citation type="submission" date="2020-08" db="EMBL/GenBank/DDBJ databases">
        <title>Sequencing the genomes of 1000 actinobacteria strains.</title>
        <authorList>
            <person name="Klenk H.-P."/>
        </authorList>
    </citation>
    <scope>NUCLEOTIDE SEQUENCE [LARGE SCALE GENOMIC DNA]</scope>
    <source>
        <strain evidence="3 4">DSM 105498</strain>
    </source>
</reference>
<sequence length="215" mass="24664">MLELYAIADGKRPAGEGDPDVVICMDEFGPLNLQPHPGRQWARVADGPGDHARPRRRRRRATYKRPHGVRHLMAGYDLSTDRLYGHVVARKGRTEFLAFCRYLRSLHPPEVRIAIVLDNYSPHLSTKTDSRVGDWADANNVELAYVPFYGSWLNRIEAQFTALRYFALDGTDHPSHRAQASMIRRYIIWRNTHATDPRLRKVVKRAATIKRAKVA</sequence>
<feature type="compositionally biased region" description="Basic residues" evidence="1">
    <location>
        <begin position="53"/>
        <end position="62"/>
    </location>
</feature>
<accession>A0A7W4VY41</accession>
<evidence type="ECO:0000313" key="3">
    <source>
        <dbReference type="EMBL" id="MBB3043422.1"/>
    </source>
</evidence>
<evidence type="ECO:0000259" key="2">
    <source>
        <dbReference type="Pfam" id="PF13358"/>
    </source>
</evidence>
<dbReference type="Proteomes" id="UP000589626">
    <property type="component" value="Unassembled WGS sequence"/>
</dbReference>
<evidence type="ECO:0000256" key="1">
    <source>
        <dbReference type="SAM" id="MobiDB-lite"/>
    </source>
</evidence>
<comment type="caution">
    <text evidence="3">The sequence shown here is derived from an EMBL/GenBank/DDBJ whole genome shotgun (WGS) entry which is preliminary data.</text>
</comment>
<dbReference type="InterPro" id="IPR038717">
    <property type="entry name" value="Tc1-like_DDE_dom"/>
</dbReference>